<dbReference type="Proteomes" id="UP001596391">
    <property type="component" value="Unassembled WGS sequence"/>
</dbReference>
<sequence>MSFGLSSHLVLPQRLTPALMNTLASSGARQIEIFAARHHFDYTDRHAVREMANWFGSNDMAASLHMPLFSPEDGGDWSRHTAPTLNLISTNKGDRILAMDETKRALEAAEQVPFTAAVIHLGLGDEQWSTRAIDDSLTAIEHLKAFAGPLGVQLLLENLNNAVATPEHLVEIVKIGHFDSVGFCLDLGHAHLQGMDHESGKSAIAKAFATFGDRLRELHVHDNKGMRDEHLWPGEGSIDWAEVSMLTKAATPPLVSVLELSHEFGFDADAAVKQVRAAIDRLSE</sequence>
<dbReference type="PANTHER" id="PTHR12110:SF21">
    <property type="entry name" value="XYLOSE ISOMERASE-LIKE TIM BARREL DOMAIN-CONTAINING PROTEIN"/>
    <property type="match status" value="1"/>
</dbReference>
<accession>A0ABW1Z9H9</accession>
<dbReference type="PANTHER" id="PTHR12110">
    <property type="entry name" value="HYDROXYPYRUVATE ISOMERASE"/>
    <property type="match status" value="1"/>
</dbReference>
<dbReference type="InterPro" id="IPR036237">
    <property type="entry name" value="Xyl_isomerase-like_sf"/>
</dbReference>
<organism evidence="2 3">
    <name type="scientific">Granulicella cerasi</name>
    <dbReference type="NCBI Taxonomy" id="741063"/>
    <lineage>
        <taxon>Bacteria</taxon>
        <taxon>Pseudomonadati</taxon>
        <taxon>Acidobacteriota</taxon>
        <taxon>Terriglobia</taxon>
        <taxon>Terriglobales</taxon>
        <taxon>Acidobacteriaceae</taxon>
        <taxon>Granulicella</taxon>
    </lineage>
</organism>
<dbReference type="EMBL" id="JBHSWI010000001">
    <property type="protein sequence ID" value="MFC6646067.1"/>
    <property type="molecule type" value="Genomic_DNA"/>
</dbReference>
<dbReference type="SUPFAM" id="SSF51658">
    <property type="entry name" value="Xylose isomerase-like"/>
    <property type="match status" value="1"/>
</dbReference>
<proteinExistence type="predicted"/>
<reference evidence="3" key="1">
    <citation type="journal article" date="2019" name="Int. J. Syst. Evol. Microbiol.">
        <title>The Global Catalogue of Microorganisms (GCM) 10K type strain sequencing project: providing services to taxonomists for standard genome sequencing and annotation.</title>
        <authorList>
            <consortium name="The Broad Institute Genomics Platform"/>
            <consortium name="The Broad Institute Genome Sequencing Center for Infectious Disease"/>
            <person name="Wu L."/>
            <person name="Ma J."/>
        </authorList>
    </citation>
    <scope>NUCLEOTIDE SEQUENCE [LARGE SCALE GENOMIC DNA]</scope>
    <source>
        <strain evidence="3">CGMCC 1.16026</strain>
    </source>
</reference>
<feature type="domain" description="Xylose isomerase-like TIM barrel" evidence="1">
    <location>
        <begin position="23"/>
        <end position="243"/>
    </location>
</feature>
<evidence type="ECO:0000313" key="3">
    <source>
        <dbReference type="Proteomes" id="UP001596391"/>
    </source>
</evidence>
<dbReference type="Gene3D" id="3.20.20.150">
    <property type="entry name" value="Divalent-metal-dependent TIM barrel enzymes"/>
    <property type="match status" value="1"/>
</dbReference>
<dbReference type="Pfam" id="PF01261">
    <property type="entry name" value="AP_endonuc_2"/>
    <property type="match status" value="1"/>
</dbReference>
<evidence type="ECO:0000259" key="1">
    <source>
        <dbReference type="Pfam" id="PF01261"/>
    </source>
</evidence>
<dbReference type="InterPro" id="IPR013022">
    <property type="entry name" value="Xyl_isomerase-like_TIM-brl"/>
</dbReference>
<evidence type="ECO:0000313" key="2">
    <source>
        <dbReference type="EMBL" id="MFC6646067.1"/>
    </source>
</evidence>
<comment type="caution">
    <text evidence="2">The sequence shown here is derived from an EMBL/GenBank/DDBJ whole genome shotgun (WGS) entry which is preliminary data.</text>
</comment>
<gene>
    <name evidence="2" type="ORF">ACFQBQ_10840</name>
</gene>
<keyword evidence="2" id="KW-0413">Isomerase</keyword>
<name>A0ABW1Z9H9_9BACT</name>
<keyword evidence="3" id="KW-1185">Reference proteome</keyword>
<dbReference type="GO" id="GO:0016853">
    <property type="term" value="F:isomerase activity"/>
    <property type="evidence" value="ECO:0007669"/>
    <property type="project" value="UniProtKB-KW"/>
</dbReference>
<dbReference type="InterPro" id="IPR050312">
    <property type="entry name" value="IolE/XylAMocC-like"/>
</dbReference>
<protein>
    <submittedName>
        <fullName evidence="2">Sugar phosphate isomerase/epimerase family protein</fullName>
    </submittedName>
</protein>
<dbReference type="RefSeq" id="WP_263369770.1">
    <property type="nucleotide sequence ID" value="NZ_JAGSYD010000001.1"/>
</dbReference>